<dbReference type="STRING" id="34002.SAMN04489859_1008100"/>
<dbReference type="RefSeq" id="WP_090611299.1">
    <property type="nucleotide sequence ID" value="NZ_CP067124.1"/>
</dbReference>
<evidence type="ECO:0000313" key="1">
    <source>
        <dbReference type="EMBL" id="SEN50736.1"/>
    </source>
</evidence>
<dbReference type="GO" id="GO:0003676">
    <property type="term" value="F:nucleic acid binding"/>
    <property type="evidence" value="ECO:0007669"/>
    <property type="project" value="InterPro"/>
</dbReference>
<dbReference type="OrthoDB" id="7861031at2"/>
<protein>
    <recommendedName>
        <fullName evidence="3">Holliday junction resolvase (Hjc)</fullName>
    </recommendedName>
</protein>
<dbReference type="Gene3D" id="3.40.1350.10">
    <property type="match status" value="1"/>
</dbReference>
<reference evidence="1 2" key="1">
    <citation type="submission" date="2016-10" db="EMBL/GenBank/DDBJ databases">
        <authorList>
            <person name="de Groot N.N."/>
        </authorList>
    </citation>
    <scope>NUCLEOTIDE SEQUENCE [LARGE SCALE GENOMIC DNA]</scope>
    <source>
        <strain evidence="1 2">DSM 8512</strain>
    </source>
</reference>
<gene>
    <name evidence="1" type="ORF">SAMN04489859_1008100</name>
</gene>
<dbReference type="InterPro" id="IPR056931">
    <property type="entry name" value="D14-like"/>
</dbReference>
<proteinExistence type="predicted"/>
<accession>A0A1H8H3B6</accession>
<dbReference type="AlphaFoldDB" id="A0A1H8H3B6"/>
<dbReference type="EMBL" id="FODE01000008">
    <property type="protein sequence ID" value="SEN50736.1"/>
    <property type="molecule type" value="Genomic_DNA"/>
</dbReference>
<name>A0A1H8H3B6_9RHOB</name>
<keyword evidence="2" id="KW-1185">Reference proteome</keyword>
<dbReference type="Pfam" id="PF24608">
    <property type="entry name" value="PDDEXK_15"/>
    <property type="match status" value="1"/>
</dbReference>
<sequence length="153" mass="17214">MSRKSREKGASFEREVAGQLHDRLGITFRRDLEQYRAAEHGDLIADDPAFPFALECKRHATGISCLAAWKVQAVAAATATGKRPAVIFRFDRQPTRVAIPLSALCDAWPADQWAEVTLDGFCLLAREIMAEWPAWKPNDYRDLRDRIVSEAAE</sequence>
<dbReference type="Proteomes" id="UP000199054">
    <property type="component" value="Unassembled WGS sequence"/>
</dbReference>
<dbReference type="InterPro" id="IPR011856">
    <property type="entry name" value="tRNA_endonuc-like_dom_sf"/>
</dbReference>
<evidence type="ECO:0008006" key="3">
    <source>
        <dbReference type="Google" id="ProtNLM"/>
    </source>
</evidence>
<evidence type="ECO:0000313" key="2">
    <source>
        <dbReference type="Proteomes" id="UP000199054"/>
    </source>
</evidence>
<organism evidence="1 2">
    <name type="scientific">Paracoccus alcaliphilus</name>
    <dbReference type="NCBI Taxonomy" id="34002"/>
    <lineage>
        <taxon>Bacteria</taxon>
        <taxon>Pseudomonadati</taxon>
        <taxon>Pseudomonadota</taxon>
        <taxon>Alphaproteobacteria</taxon>
        <taxon>Rhodobacterales</taxon>
        <taxon>Paracoccaceae</taxon>
        <taxon>Paracoccus</taxon>
    </lineage>
</organism>